<protein>
    <submittedName>
        <fullName evidence="2">Uncharacterized protein</fullName>
    </submittedName>
</protein>
<dbReference type="AlphaFoldDB" id="A0A067JLG2"/>
<gene>
    <name evidence="2" type="ORF">JCGZ_25288</name>
</gene>
<accession>A0A067JLG2</accession>
<sequence>MLPRYKHSRPASSVAARNRPIAESSTISPPLVPPPTAPAPPPFEINSPEQQERYNKLSLRPILSDRFIDQSALA</sequence>
<name>A0A067JLG2_JATCU</name>
<feature type="compositionally biased region" description="Pro residues" evidence="1">
    <location>
        <begin position="30"/>
        <end position="43"/>
    </location>
</feature>
<keyword evidence="3" id="KW-1185">Reference proteome</keyword>
<evidence type="ECO:0000313" key="3">
    <source>
        <dbReference type="Proteomes" id="UP000027138"/>
    </source>
</evidence>
<proteinExistence type="predicted"/>
<feature type="region of interest" description="Disordered" evidence="1">
    <location>
        <begin position="1"/>
        <end position="52"/>
    </location>
</feature>
<evidence type="ECO:0000313" key="2">
    <source>
        <dbReference type="EMBL" id="KDP24821.1"/>
    </source>
</evidence>
<dbReference type="EMBL" id="KK915053">
    <property type="protein sequence ID" value="KDP24821.1"/>
    <property type="molecule type" value="Genomic_DNA"/>
</dbReference>
<dbReference type="Proteomes" id="UP000027138">
    <property type="component" value="Unassembled WGS sequence"/>
</dbReference>
<reference evidence="2 3" key="1">
    <citation type="journal article" date="2014" name="PLoS ONE">
        <title>Global Analysis of Gene Expression Profiles in Physic Nut (Jatropha curcas L.) Seedlings Exposed to Salt Stress.</title>
        <authorList>
            <person name="Zhang L."/>
            <person name="Zhang C."/>
            <person name="Wu P."/>
            <person name="Chen Y."/>
            <person name="Li M."/>
            <person name="Jiang H."/>
            <person name="Wu G."/>
        </authorList>
    </citation>
    <scope>NUCLEOTIDE SEQUENCE [LARGE SCALE GENOMIC DNA]</scope>
    <source>
        <strain evidence="3">cv. GZQX0401</strain>
        <tissue evidence="2">Young leaves</tissue>
    </source>
</reference>
<organism evidence="2 3">
    <name type="scientific">Jatropha curcas</name>
    <name type="common">Barbados nut</name>
    <dbReference type="NCBI Taxonomy" id="180498"/>
    <lineage>
        <taxon>Eukaryota</taxon>
        <taxon>Viridiplantae</taxon>
        <taxon>Streptophyta</taxon>
        <taxon>Embryophyta</taxon>
        <taxon>Tracheophyta</taxon>
        <taxon>Spermatophyta</taxon>
        <taxon>Magnoliopsida</taxon>
        <taxon>eudicotyledons</taxon>
        <taxon>Gunneridae</taxon>
        <taxon>Pentapetalae</taxon>
        <taxon>rosids</taxon>
        <taxon>fabids</taxon>
        <taxon>Malpighiales</taxon>
        <taxon>Euphorbiaceae</taxon>
        <taxon>Crotonoideae</taxon>
        <taxon>Jatropheae</taxon>
        <taxon>Jatropha</taxon>
    </lineage>
</organism>
<evidence type="ECO:0000256" key="1">
    <source>
        <dbReference type="SAM" id="MobiDB-lite"/>
    </source>
</evidence>